<evidence type="ECO:0000313" key="1">
    <source>
        <dbReference type="EMBL" id="KAK5953081.1"/>
    </source>
</evidence>
<gene>
    <name evidence="1" type="ORF">OHC33_005649</name>
</gene>
<dbReference type="Proteomes" id="UP001316803">
    <property type="component" value="Unassembled WGS sequence"/>
</dbReference>
<proteinExistence type="predicted"/>
<evidence type="ECO:0000313" key="2">
    <source>
        <dbReference type="Proteomes" id="UP001316803"/>
    </source>
</evidence>
<comment type="caution">
    <text evidence="1">The sequence shown here is derived from an EMBL/GenBank/DDBJ whole genome shotgun (WGS) entry which is preliminary data.</text>
</comment>
<name>A0AAN8F865_9EURO</name>
<reference evidence="1 2" key="1">
    <citation type="submission" date="2022-12" db="EMBL/GenBank/DDBJ databases">
        <title>Genomic features and morphological characterization of a novel Knufia sp. strain isolated from spacecraft assembly facility.</title>
        <authorList>
            <person name="Teixeira M."/>
            <person name="Chander A.M."/>
            <person name="Stajich J.E."/>
            <person name="Venkateswaran K."/>
        </authorList>
    </citation>
    <scope>NUCLEOTIDE SEQUENCE [LARGE SCALE GENOMIC DNA]</scope>
    <source>
        <strain evidence="1 2">FJI-L2-BK-P2</strain>
    </source>
</reference>
<keyword evidence="2" id="KW-1185">Reference proteome</keyword>
<sequence>MQSNEIEEPTRFLEIPRELQRNIFTKCYEEPWLICTSAEKDCPEIPRPSTLATNLFYVSKHFHNEAKDAISKSLNNVAYISKGSTSKIPAFARPAITIVETTSLYDVHLKHLKSCLPNLKQVVARDAVIADLLDLSAQVCIMDLRRILEDKRDAWMVKFARRDFWPDLKELERCGEPDIEVLYDIYWPRNFYGHIEEMAWLRGQWLCVRFSISGKGCHVVQKSFKKKISEGEPWTDGMGNEEVLQSLLQQRDGLLLEDMWEGHPGPFQP</sequence>
<dbReference type="EMBL" id="JAKLMC020000012">
    <property type="protein sequence ID" value="KAK5953081.1"/>
    <property type="molecule type" value="Genomic_DNA"/>
</dbReference>
<protein>
    <submittedName>
        <fullName evidence="1">Uncharacterized protein</fullName>
    </submittedName>
</protein>
<organism evidence="1 2">
    <name type="scientific">Knufia fluminis</name>
    <dbReference type="NCBI Taxonomy" id="191047"/>
    <lineage>
        <taxon>Eukaryota</taxon>
        <taxon>Fungi</taxon>
        <taxon>Dikarya</taxon>
        <taxon>Ascomycota</taxon>
        <taxon>Pezizomycotina</taxon>
        <taxon>Eurotiomycetes</taxon>
        <taxon>Chaetothyriomycetidae</taxon>
        <taxon>Chaetothyriales</taxon>
        <taxon>Trichomeriaceae</taxon>
        <taxon>Knufia</taxon>
    </lineage>
</organism>
<dbReference type="AlphaFoldDB" id="A0AAN8F865"/>
<accession>A0AAN8F865</accession>